<dbReference type="Pfam" id="PF25021">
    <property type="entry name" value="TEN_NHL"/>
    <property type="match status" value="1"/>
</dbReference>
<comment type="similarity">
    <text evidence="3">Belongs to the tenascin family. Teneurin subfamily.</text>
</comment>
<sequence>MSQEEQQTPKKISVFYVNRRDPTRPLVLRSFETQDLDEEEGAPRNSSIKTPNNSLNFSDPLLKIDRSNEEVSDEEEENSVSYSLSTPNTESTETETNNSVSYRMEDGQPLPKILPGPYFPRSGTILTDAPNIGEFLRIRPPMYSPPPEKEPSPDDNLYEDPDKNQPRRRQSRPSSQVPNLPESQLPSSAPPYSSHAYEHPISQEMRKQQQYVNSVGGPSSSKETTLSNQERSDDEARGLLRKNDSGGYYIASGSAHTTMSNVSPSSNRYEHSCLSRGPLVRMLPHHHYPGHESSVYDPSAPLHPHPSQINPVTTSAKRKKPGIREGFLATSASLLTKSSKKRKSSLTSEESKLRFYKYLCIFLFLLLLVTLFLLLALLIIRAKSTKDYAFYDKACSIYSSTGNFSDDPLAYSLPTSFKLGEFVSAILPPGQIVYSQFSVQRDGDVTFNVSVPPGARIVLYGRQTLEPTPAMNDFRHVIHADRLHLSGPMKRIKRSGDVEIQEKTQIFRSALITYYLMSGRWHLGFLNDGYQPLPIILVASLSNNHNKGGGKLSLYGEPVDECKYNCFNKGTCKDGKCHCFPGYNGKYCEETACPVLCSGNGIFTNGRCACHEGFKGPDCDLISSWCTVPHCNHHGRCIDGTCKCDRGWRGDFCDLPDCIDPTCFAHGICHEAKCYCRDGWHGENCEKSIFDVAVNCPVPTPSQEIHKPQSWSAEKSVEINKSPIKVEAKVEQDVRPQQNREIPQRKNEPVEQKIQYEGPDSTCSGRGRYDKKSRKCLCFEGFQGEICNQEKCSPDCLHGECHNRECICHEGWFGRQCSELKCLPGCELHGICNNGTCVCHPGWNGENCFIEGCAGNCSGGGACQSHFGQWKCLCDSIHYGENCQLTVETDCEDGIDNDNDGLIDCEDSECCTSRECSSSTLCTGVAQPRNILSKIQQPENANFYKRSKFLIEEESVQRFANQALFDENRVSIIRGHVVSKKGGPLTGVRISDVANARFGFSLSRSEDGGGAFDLLVNGGGRVTLQFLRHPYGKVEKSFYVPPNEIVFVGEVVMDDDGSKGDLFKDAKITANCKAFQLSHNISPSILPSWKLGQFIGGAFMAFLEMDSRLSRVLADSGIVNEKIPIASTSGAYLVYSSDRADGYRSTLHISLLGIQIPETLRLVHVQIQIAGRNFYKIFAAKPNLTYIFPWDQTNIYQQNIHGLIHTQISIGYEYEGCSGTEQIIWYHESIQLEGKKTRPVDFGPWSINFHHYFDFMNNVLERGEGRTIYLDETPPVLRTIVGSEERRDLVCKHCSKEALLGSKLFSPSAITIGTDGAIYIGDYDLVRRVSPDRKNVETILKLSTSDTSHPYYLLVDSSNGNLFVSMPLRRQIWQIVQLQNPSDPTTNYQVFAGDGSTCTDPGSNCGDGGPAESAQLFFPKGMSFDNDGNLFFIDGRRIRVITKQRQIRTLIKDKEWKPTSNGCDSSFTLEKLNLEWPTSIIFEPFSKNLIILDTDVIYKIDFSVKLVKILAGIPKGCEQSSHGLTPLKGAKSFALDSKIGILYISETDEKRINLIRTISINGGPIQIVAGKTGKCDCDKQNCPCDETFGEPLQTATSAMLHRPSALAVDLKGRLYIADQKNFKIKVMEKIQPEYDSKERLYKINSPETNEIYYFNQQGFHSKTVSLLSGQNLYNFTYSQDLSSPSLSEIKGSGGISIRINRLNNTDIVLEGSLAEKTHIKFNPTDKSLMESVSSDSLGKINFEYSTGQLLSAKISNGQPIFYDYDTNTGRVKNVTTSSGNLYRIAQEETDLQKLTTRVTLNERQFKRFSGHSNEFSEEGHTTRSLIRFPNAFILNASGIRTQFDGVIHPLLLPYENVILKRKIVVPELEEPLRRELTARFEWRANVRRGAGKRITQVGRRPRVNGVNVFTIEFDRPNLIDTIRDAYDNDLLSIAYSPTGQITSVIPAISLSLPTINVTYDNHGLPLSLEWLERRRDFVYDQKHRLILSTFGRQGDLLKRKYSYGKESSRNPSMVEVVSGDKYKWLYDSGGGVTALKTPSDEIHNFWNIVGLRPDIYWILHRQTPNTATKKSSYVAALNENGQLTHFVTPDQMLYLKVSRNDAGQIERVDADSKSVEYGYDNLGNLVSLTTSTFFKELVYQGPLIISSKYKPKSIPKENVYFAYEYDDLFRLTTIHANFDSTALEPLRFEYNSTSGRANKISRSSLNYDQGKRTIISDMFTLETSYTSDRLVHKHHLTLADSKVLEMEATYDTIGRPEALSWTIFGQRRPTESRTYTINGQIAQLNLGETENLRWTLHYDLDGRLKMMNELKLKLQAGGVPQKFGDVDYGVDGNGWVYKRGDFYFQYDVFGQVIRASNRKNSNVDILYEYDEQNRLITRKAATSVRVQRFYYAMPHKPELITHFVDSQNPDIIWFIHYTESNQPFFLESSSGSRFALVTDPLGSIRFIFNDQGLLSREFNYSPTGEAILDTNPSLYIPLGYLGHFHDFETKLIFVREKEFDFMVSRPLDGQIGRFLSTSLGILGQKIDVYQPEAVADPYGFGHGIRPIVIPKDPSSWLRLAGIDLDHLISFTNLESSTPNSCGIGASPIVSGAICSVEHDLTLFSQLMTMTPIPLLGKNGVKMIQNMDSQLADFSRDGMDIGNIGFSLVVDKDMKISLKPSKSADPATINILTSLLGGSELVNLDNFGIESSFRANNQTQFELHVITSKSDARDVTTTVSGTTTLTPYFNATIFHDRIELYSGATKIIVHFMKTSGVVWAELFQEKTREIEKLMWKSERDALRRGLSTKHTWTQEELKELSKNGRVPGYSIRYHPEGKNPILQNKALWRKIIVLMDVVRISQ</sequence>
<reference evidence="16" key="1">
    <citation type="submission" date="2022-11" db="UniProtKB">
        <authorList>
            <consortium name="WormBaseParasite"/>
        </authorList>
    </citation>
    <scope>IDENTIFICATION</scope>
</reference>
<feature type="region of interest" description="Disordered" evidence="12">
    <location>
        <begin position="1"/>
        <end position="241"/>
    </location>
</feature>
<evidence type="ECO:0000256" key="5">
    <source>
        <dbReference type="ARBA" id="ARBA00022536"/>
    </source>
</evidence>
<dbReference type="CDD" id="cd00054">
    <property type="entry name" value="EGF_CA"/>
    <property type="match status" value="1"/>
</dbReference>
<keyword evidence="6 13" id="KW-0812">Transmembrane</keyword>
<feature type="domain" description="EGF-like" evidence="14">
    <location>
        <begin position="558"/>
        <end position="589"/>
    </location>
</feature>
<evidence type="ECO:0000259" key="14">
    <source>
        <dbReference type="PROSITE" id="PS50026"/>
    </source>
</evidence>
<dbReference type="SUPFAM" id="SSF63829">
    <property type="entry name" value="Calcium-dependent phosphotriesterase"/>
    <property type="match status" value="1"/>
</dbReference>
<keyword evidence="9 13" id="KW-0472">Membrane</keyword>
<feature type="region of interest" description="Disordered" evidence="12">
    <location>
        <begin position="290"/>
        <end position="319"/>
    </location>
</feature>
<evidence type="ECO:0000313" key="16">
    <source>
        <dbReference type="WBParaSite" id="ACRNAN_Path_854.g3302.t2"/>
    </source>
</evidence>
<keyword evidence="7" id="KW-0677">Repeat</keyword>
<dbReference type="Gene3D" id="2.180.10.10">
    <property type="entry name" value="RHS repeat-associated core"/>
    <property type="match status" value="1"/>
</dbReference>
<keyword evidence="10 11" id="KW-1015">Disulfide bond</keyword>
<dbReference type="PROSITE" id="PS01186">
    <property type="entry name" value="EGF_2"/>
    <property type="match status" value="2"/>
</dbReference>
<dbReference type="SMART" id="SM00181">
    <property type="entry name" value="EGF"/>
    <property type="match status" value="7"/>
</dbReference>
<feature type="disulfide bond" evidence="11">
    <location>
        <begin position="579"/>
        <end position="588"/>
    </location>
</feature>
<keyword evidence="15" id="KW-1185">Reference proteome</keyword>
<feature type="disulfide bond" evidence="11">
    <location>
        <begin position="562"/>
        <end position="572"/>
    </location>
</feature>
<evidence type="ECO:0000256" key="3">
    <source>
        <dbReference type="ARBA" id="ARBA00009385"/>
    </source>
</evidence>
<feature type="compositionally biased region" description="Polar residues" evidence="12">
    <location>
        <begin position="208"/>
        <end position="229"/>
    </location>
</feature>
<feature type="domain" description="EGF-like" evidence="14">
    <location>
        <begin position="654"/>
        <end position="686"/>
    </location>
</feature>
<dbReference type="Pfam" id="PF15636">
    <property type="entry name" value="Tox-GHH"/>
    <property type="match status" value="1"/>
</dbReference>
<dbReference type="Pfam" id="PF24329">
    <property type="entry name" value="FN-plug_TEN1-4"/>
    <property type="match status" value="1"/>
</dbReference>
<dbReference type="PROSITE" id="PS50026">
    <property type="entry name" value="EGF_3"/>
    <property type="match status" value="3"/>
</dbReference>
<feature type="compositionally biased region" description="Polar residues" evidence="12">
    <location>
        <begin position="44"/>
        <end position="57"/>
    </location>
</feature>
<feature type="compositionally biased region" description="Basic and acidic residues" evidence="12">
    <location>
        <begin position="230"/>
        <end position="241"/>
    </location>
</feature>
<dbReference type="SUPFAM" id="SSF57196">
    <property type="entry name" value="EGF/Laminin"/>
    <property type="match status" value="1"/>
</dbReference>
<evidence type="ECO:0000313" key="15">
    <source>
        <dbReference type="Proteomes" id="UP000887540"/>
    </source>
</evidence>
<dbReference type="Pfam" id="PF23093">
    <property type="entry name" value="GBD_Tenm3"/>
    <property type="match status" value="1"/>
</dbReference>
<feature type="domain" description="EGF-like" evidence="14">
    <location>
        <begin position="849"/>
        <end position="884"/>
    </location>
</feature>
<evidence type="ECO:0000256" key="2">
    <source>
        <dbReference type="ARBA" id="ARBA00004236"/>
    </source>
</evidence>
<dbReference type="PANTHER" id="PTHR11219">
    <property type="entry name" value="TENEURIN AND N-ACETYLGLUCOSAMINE-1-PHOSPHODIESTER ALPHA-N-ACETYLGLUCOSAMINIDASE"/>
    <property type="match status" value="1"/>
</dbReference>
<dbReference type="Pfam" id="PF25024">
    <property type="entry name" value="EGF_TEN"/>
    <property type="match status" value="2"/>
</dbReference>
<proteinExistence type="inferred from homology"/>
<evidence type="ECO:0000256" key="9">
    <source>
        <dbReference type="ARBA" id="ARBA00023136"/>
    </source>
</evidence>
<dbReference type="PANTHER" id="PTHR11219:SF69">
    <property type="entry name" value="TENEURIN-A"/>
    <property type="match status" value="1"/>
</dbReference>
<evidence type="ECO:0000256" key="11">
    <source>
        <dbReference type="PROSITE-ProRule" id="PRU00076"/>
    </source>
</evidence>
<evidence type="ECO:0000256" key="1">
    <source>
        <dbReference type="ARBA" id="ARBA00004167"/>
    </source>
</evidence>
<evidence type="ECO:0000256" key="12">
    <source>
        <dbReference type="SAM" id="MobiDB-lite"/>
    </source>
</evidence>
<dbReference type="Pfam" id="PF25020">
    <property type="entry name" value="TTR_TEN1-4"/>
    <property type="match status" value="1"/>
</dbReference>
<keyword evidence="4" id="KW-1003">Cell membrane</keyword>
<feature type="disulfide bond" evidence="11">
    <location>
        <begin position="853"/>
        <end position="863"/>
    </location>
</feature>
<feature type="compositionally biased region" description="Low complexity" evidence="12">
    <location>
        <begin position="79"/>
        <end position="99"/>
    </location>
</feature>
<dbReference type="PROSITE" id="PS00022">
    <property type="entry name" value="EGF_1"/>
    <property type="match status" value="3"/>
</dbReference>
<dbReference type="InterPro" id="IPR028916">
    <property type="entry name" value="Tox-GHH_dom"/>
</dbReference>
<organism evidence="15 16">
    <name type="scientific">Acrobeloides nanus</name>
    <dbReference type="NCBI Taxonomy" id="290746"/>
    <lineage>
        <taxon>Eukaryota</taxon>
        <taxon>Metazoa</taxon>
        <taxon>Ecdysozoa</taxon>
        <taxon>Nematoda</taxon>
        <taxon>Chromadorea</taxon>
        <taxon>Rhabditida</taxon>
        <taxon>Tylenchina</taxon>
        <taxon>Cephalobomorpha</taxon>
        <taxon>Cephaloboidea</taxon>
        <taxon>Cephalobidae</taxon>
        <taxon>Acrobeloides</taxon>
    </lineage>
</organism>
<dbReference type="InterPro" id="IPR057627">
    <property type="entry name" value="FN-plug_TEN1-4"/>
</dbReference>
<keyword evidence="5 11" id="KW-0245">EGF-like domain</keyword>
<accession>A0A914CCI8</accession>
<comment type="subcellular location">
    <subcellularLocation>
        <location evidence="2">Cell membrane</location>
    </subcellularLocation>
    <subcellularLocation>
        <location evidence="1">Membrane</location>
        <topology evidence="1">Single-pass membrane protein</topology>
    </subcellularLocation>
</comment>
<dbReference type="InterPro" id="IPR056823">
    <property type="entry name" value="TEN-like_YD-shell"/>
</dbReference>
<dbReference type="Proteomes" id="UP000887540">
    <property type="component" value="Unplaced"/>
</dbReference>
<dbReference type="InterPro" id="IPR056820">
    <property type="entry name" value="TEN_TTR-like"/>
</dbReference>
<feature type="disulfide bond" evidence="11">
    <location>
        <begin position="676"/>
        <end position="685"/>
    </location>
</feature>
<name>A0A914CCI8_9BILA</name>
<feature type="compositionally biased region" description="Polar residues" evidence="12">
    <location>
        <begin position="1"/>
        <end position="10"/>
    </location>
</feature>
<dbReference type="InterPro" id="IPR000742">
    <property type="entry name" value="EGF"/>
</dbReference>
<feature type="compositionally biased region" description="Low complexity" evidence="12">
    <location>
        <begin position="186"/>
        <end position="195"/>
    </location>
</feature>
<dbReference type="FunFam" id="2.10.25.10:FF:000013">
    <property type="entry name" value="Teneurin transmembrane protein 4"/>
    <property type="match status" value="1"/>
</dbReference>
<feature type="transmembrane region" description="Helical" evidence="13">
    <location>
        <begin position="358"/>
        <end position="380"/>
    </location>
</feature>
<feature type="disulfide bond" evidence="11">
    <location>
        <begin position="874"/>
        <end position="883"/>
    </location>
</feature>
<dbReference type="Pfam" id="PF25023">
    <property type="entry name" value="TEN_YD-shell"/>
    <property type="match status" value="1"/>
</dbReference>
<evidence type="ECO:0000256" key="10">
    <source>
        <dbReference type="ARBA" id="ARBA00023157"/>
    </source>
</evidence>
<protein>
    <submittedName>
        <fullName evidence="16">EGF-like domain-containing protein</fullName>
    </submittedName>
</protein>
<evidence type="ECO:0000256" key="13">
    <source>
        <dbReference type="SAM" id="Phobius"/>
    </source>
</evidence>
<dbReference type="InterPro" id="IPR057629">
    <property type="entry name" value="Teneurin1-4_GBD"/>
</dbReference>
<dbReference type="GO" id="GO:0005886">
    <property type="term" value="C:plasma membrane"/>
    <property type="evidence" value="ECO:0007669"/>
    <property type="project" value="UniProtKB-SubCell"/>
</dbReference>
<keyword evidence="8 13" id="KW-1133">Transmembrane helix</keyword>
<evidence type="ECO:0000256" key="6">
    <source>
        <dbReference type="ARBA" id="ARBA00022692"/>
    </source>
</evidence>
<dbReference type="Gene3D" id="2.10.25.10">
    <property type="entry name" value="Laminin"/>
    <property type="match status" value="4"/>
</dbReference>
<dbReference type="GO" id="GO:0008045">
    <property type="term" value="P:motor neuron axon guidance"/>
    <property type="evidence" value="ECO:0007669"/>
    <property type="project" value="TreeGrafter"/>
</dbReference>
<evidence type="ECO:0000256" key="4">
    <source>
        <dbReference type="ARBA" id="ARBA00022475"/>
    </source>
</evidence>
<dbReference type="InterPro" id="IPR056822">
    <property type="entry name" value="TEN_NHL"/>
</dbReference>
<evidence type="ECO:0000256" key="8">
    <source>
        <dbReference type="ARBA" id="ARBA00022989"/>
    </source>
</evidence>
<comment type="caution">
    <text evidence="11">Lacks conserved residue(s) required for the propagation of feature annotation.</text>
</comment>
<dbReference type="Gene3D" id="2.120.10.30">
    <property type="entry name" value="TolB, C-terminal domain"/>
    <property type="match status" value="2"/>
</dbReference>
<evidence type="ECO:0000256" key="7">
    <source>
        <dbReference type="ARBA" id="ARBA00022737"/>
    </source>
</evidence>
<dbReference type="WBParaSite" id="ACRNAN_Path_854.g3302.t2">
    <property type="protein sequence ID" value="ACRNAN_Path_854.g3302.t2"/>
    <property type="gene ID" value="ACRNAN_Path_854.g3302"/>
</dbReference>
<dbReference type="InterPro" id="IPR011042">
    <property type="entry name" value="6-blade_b-propeller_TolB-like"/>
</dbReference>
<dbReference type="InterPro" id="IPR051216">
    <property type="entry name" value="Teneurin"/>
</dbReference>